<protein>
    <recommendedName>
        <fullName evidence="2">Sphingomyelin synthase-like domain-containing protein</fullName>
    </recommendedName>
</protein>
<dbReference type="EMBL" id="MHJG01000004">
    <property type="protein sequence ID" value="OGY64336.1"/>
    <property type="molecule type" value="Genomic_DNA"/>
</dbReference>
<feature type="transmembrane region" description="Helical" evidence="1">
    <location>
        <begin position="160"/>
        <end position="178"/>
    </location>
</feature>
<feature type="transmembrane region" description="Helical" evidence="1">
    <location>
        <begin position="136"/>
        <end position="153"/>
    </location>
</feature>
<evidence type="ECO:0000256" key="1">
    <source>
        <dbReference type="SAM" id="Phobius"/>
    </source>
</evidence>
<dbReference type="Proteomes" id="UP000177960">
    <property type="component" value="Unassembled WGS sequence"/>
</dbReference>
<feature type="transmembrane region" description="Helical" evidence="1">
    <location>
        <begin position="21"/>
        <end position="42"/>
    </location>
</feature>
<reference evidence="3 4" key="1">
    <citation type="journal article" date="2016" name="Nat. Commun.">
        <title>Thousands of microbial genomes shed light on interconnected biogeochemical processes in an aquifer system.</title>
        <authorList>
            <person name="Anantharaman K."/>
            <person name="Brown C.T."/>
            <person name="Hug L.A."/>
            <person name="Sharon I."/>
            <person name="Castelle C.J."/>
            <person name="Probst A.J."/>
            <person name="Thomas B.C."/>
            <person name="Singh A."/>
            <person name="Wilkins M.J."/>
            <person name="Karaoz U."/>
            <person name="Brodie E.L."/>
            <person name="Williams K.H."/>
            <person name="Hubbard S.S."/>
            <person name="Banfield J.F."/>
        </authorList>
    </citation>
    <scope>NUCLEOTIDE SEQUENCE [LARGE SCALE GENOMIC DNA]</scope>
</reference>
<feature type="transmembrane region" description="Helical" evidence="1">
    <location>
        <begin position="96"/>
        <end position="116"/>
    </location>
</feature>
<feature type="domain" description="Sphingomyelin synthase-like" evidence="2">
    <location>
        <begin position="135"/>
        <end position="198"/>
    </location>
</feature>
<name>A0A1G1ZJP7_9BACT</name>
<keyword evidence="1" id="KW-0812">Transmembrane</keyword>
<evidence type="ECO:0000313" key="4">
    <source>
        <dbReference type="Proteomes" id="UP000177960"/>
    </source>
</evidence>
<sequence>MDKIKHRYLLHFRNKDFLVSFISSILILLASLVVNFYAALYATEKAGNAVTDLILDNIRVYDVDGIFIYGPIVLWTFVAFILLAHPHKIPFALKAVGLFVLIRSFFVTLTHLGPFPTRVDVPLVNIISNFTSGKDLFFSGHTGLPFLLALIFWKDTYLRVLFVLFSILFGAVVLMGHLHYSIDVLSAFFITYTIYHLAKAIFNKDKNLFAIEND</sequence>
<keyword evidence="1" id="KW-0472">Membrane</keyword>
<accession>A0A1G1ZJP7</accession>
<dbReference type="AlphaFoldDB" id="A0A1G1ZJP7"/>
<dbReference type="InterPro" id="IPR025749">
    <property type="entry name" value="Sphingomyelin_synth-like_dom"/>
</dbReference>
<keyword evidence="1" id="KW-1133">Transmembrane helix</keyword>
<gene>
    <name evidence="3" type="ORF">A3B92_00075</name>
</gene>
<proteinExistence type="predicted"/>
<comment type="caution">
    <text evidence="3">The sequence shown here is derived from an EMBL/GenBank/DDBJ whole genome shotgun (WGS) entry which is preliminary data.</text>
</comment>
<dbReference type="Pfam" id="PF14360">
    <property type="entry name" value="PAP2_C"/>
    <property type="match status" value="1"/>
</dbReference>
<organism evidence="3 4">
    <name type="scientific">Candidatus Harrisonbacteria bacterium RIFCSPHIGHO2_02_FULL_42_16</name>
    <dbReference type="NCBI Taxonomy" id="1798404"/>
    <lineage>
        <taxon>Bacteria</taxon>
        <taxon>Candidatus Harrisoniibacteriota</taxon>
    </lineage>
</organism>
<feature type="transmembrane region" description="Helical" evidence="1">
    <location>
        <begin position="66"/>
        <end position="84"/>
    </location>
</feature>
<evidence type="ECO:0000259" key="2">
    <source>
        <dbReference type="Pfam" id="PF14360"/>
    </source>
</evidence>
<evidence type="ECO:0000313" key="3">
    <source>
        <dbReference type="EMBL" id="OGY64336.1"/>
    </source>
</evidence>